<dbReference type="InterPro" id="IPR030678">
    <property type="entry name" value="Peptide/Ni-bd"/>
</dbReference>
<dbReference type="EMBL" id="FNQE01000035">
    <property type="protein sequence ID" value="SDZ32245.1"/>
    <property type="molecule type" value="Genomic_DNA"/>
</dbReference>
<evidence type="ECO:0000256" key="4">
    <source>
        <dbReference type="ARBA" id="ARBA00022729"/>
    </source>
</evidence>
<comment type="similarity">
    <text evidence="2">Belongs to the bacterial solute-binding protein 5 family.</text>
</comment>
<name>A0A1H3S3T6_9FIRM</name>
<keyword evidence="3" id="KW-0813">Transport</keyword>
<sequence>MRSKKLCLLIAIVILQIFTLSGCNLNENLDNTNDSEIGFEDNIDDTPIYGGEIIVPLPYTITLNPILATDRTLYAFSKLIFEGLFDVDSDLSVKNVLAESYSFDGDGTVLNITLRDNVKWHDGEDFTSNDVKFTIDALKYGLSINILSNEMPDIIKLSYSLKYLKEVKVIDELNLRLTFDRAYGNALEGLIFPIVPSHIFVREKNIRIAYERALKADGYKAIGTGPYKVVENKKLKEVILESNKDYWKGEPYISKVIGKSLKDEKLAITSFESGQIDLTTSLGVDWEKYAQNKKVDIYEFTSNKYEFLGFNFRNEMFMGEKGKGLRKAIAYAIDRQSIIEKVYLGHATRNDVPIHPDSWLISDEANSYGFNANKARQILTSAGWKDEDKDGFFEDIDGNRLSLRLTTNSYNDLRRETANIIANNLISIGIDVVKDYNENKGENVTEEIKNNQWEGLMQKITGGNFDIVLLGWEMSYIPDLSFAFHSSEINSGSNFLGYSNEKMDELLTLAQQTIRAEDKKRIYEDIQSLIIDELPYVSLFFTNSSVLVNNNIRGEINPTFTHTLNSITEWYIPEEFQRKEDLLNDND</sequence>
<dbReference type="GO" id="GO:0042597">
    <property type="term" value="C:periplasmic space"/>
    <property type="evidence" value="ECO:0007669"/>
    <property type="project" value="UniProtKB-ARBA"/>
</dbReference>
<dbReference type="SUPFAM" id="SSF53850">
    <property type="entry name" value="Periplasmic binding protein-like II"/>
    <property type="match status" value="1"/>
</dbReference>
<keyword evidence="4" id="KW-0732">Signal</keyword>
<evidence type="ECO:0000259" key="5">
    <source>
        <dbReference type="Pfam" id="PF00496"/>
    </source>
</evidence>
<dbReference type="Gene3D" id="3.40.190.10">
    <property type="entry name" value="Periplasmic binding protein-like II"/>
    <property type="match status" value="1"/>
</dbReference>
<reference evidence="6 7" key="1">
    <citation type="submission" date="2016-10" db="EMBL/GenBank/DDBJ databases">
        <authorList>
            <person name="de Groot N.N."/>
        </authorList>
    </citation>
    <scope>NUCLEOTIDE SEQUENCE [LARGE SCALE GENOMIC DNA]</scope>
    <source>
        <strain evidence="6 7">DSM 21650</strain>
    </source>
</reference>
<dbReference type="InterPro" id="IPR000914">
    <property type="entry name" value="SBP_5_dom"/>
</dbReference>
<feature type="domain" description="Solute-binding protein family 5" evidence="5">
    <location>
        <begin position="93"/>
        <end position="483"/>
    </location>
</feature>
<dbReference type="Gene3D" id="3.90.76.10">
    <property type="entry name" value="Dipeptide-binding Protein, Domain 1"/>
    <property type="match status" value="1"/>
</dbReference>
<evidence type="ECO:0000256" key="1">
    <source>
        <dbReference type="ARBA" id="ARBA00004193"/>
    </source>
</evidence>
<evidence type="ECO:0000313" key="6">
    <source>
        <dbReference type="EMBL" id="SDZ32245.1"/>
    </source>
</evidence>
<keyword evidence="7" id="KW-1185">Reference proteome</keyword>
<dbReference type="STRING" id="415015.SAMN05660462_02683"/>
<organism evidence="6 7">
    <name type="scientific">Proteiniborus ethanoligenes</name>
    <dbReference type="NCBI Taxonomy" id="415015"/>
    <lineage>
        <taxon>Bacteria</taxon>
        <taxon>Bacillati</taxon>
        <taxon>Bacillota</taxon>
        <taxon>Clostridia</taxon>
        <taxon>Eubacteriales</taxon>
        <taxon>Proteiniborus</taxon>
    </lineage>
</organism>
<evidence type="ECO:0000256" key="2">
    <source>
        <dbReference type="ARBA" id="ARBA00005695"/>
    </source>
</evidence>
<dbReference type="PIRSF" id="PIRSF002741">
    <property type="entry name" value="MppA"/>
    <property type="match status" value="1"/>
</dbReference>
<dbReference type="AlphaFoldDB" id="A0A1H3S3T6"/>
<dbReference type="GO" id="GO:0015833">
    <property type="term" value="P:peptide transport"/>
    <property type="evidence" value="ECO:0007669"/>
    <property type="project" value="TreeGrafter"/>
</dbReference>
<dbReference type="PROSITE" id="PS51257">
    <property type="entry name" value="PROKAR_LIPOPROTEIN"/>
    <property type="match status" value="1"/>
</dbReference>
<dbReference type="PANTHER" id="PTHR30290">
    <property type="entry name" value="PERIPLASMIC BINDING COMPONENT OF ABC TRANSPORTER"/>
    <property type="match status" value="1"/>
</dbReference>
<comment type="subcellular location">
    <subcellularLocation>
        <location evidence="1">Cell membrane</location>
        <topology evidence="1">Lipid-anchor</topology>
    </subcellularLocation>
</comment>
<dbReference type="InterPro" id="IPR039424">
    <property type="entry name" value="SBP_5"/>
</dbReference>
<dbReference type="Gene3D" id="3.10.105.10">
    <property type="entry name" value="Dipeptide-binding Protein, Domain 3"/>
    <property type="match status" value="1"/>
</dbReference>
<dbReference type="GO" id="GO:0043190">
    <property type="term" value="C:ATP-binding cassette (ABC) transporter complex"/>
    <property type="evidence" value="ECO:0007669"/>
    <property type="project" value="InterPro"/>
</dbReference>
<dbReference type="InterPro" id="IPR023765">
    <property type="entry name" value="SBP_5_CS"/>
</dbReference>
<protein>
    <submittedName>
        <fullName evidence="6">Peptide/nickel transport system substrate-binding protein</fullName>
    </submittedName>
</protein>
<dbReference type="PROSITE" id="PS01040">
    <property type="entry name" value="SBP_BACTERIAL_5"/>
    <property type="match status" value="1"/>
</dbReference>
<accession>A0A1H3S3T6</accession>
<dbReference type="GO" id="GO:1904680">
    <property type="term" value="F:peptide transmembrane transporter activity"/>
    <property type="evidence" value="ECO:0007669"/>
    <property type="project" value="TreeGrafter"/>
</dbReference>
<evidence type="ECO:0000256" key="3">
    <source>
        <dbReference type="ARBA" id="ARBA00022448"/>
    </source>
</evidence>
<dbReference type="Proteomes" id="UP000198625">
    <property type="component" value="Unassembled WGS sequence"/>
</dbReference>
<proteinExistence type="inferred from homology"/>
<dbReference type="PANTHER" id="PTHR30290:SF9">
    <property type="entry name" value="OLIGOPEPTIDE-BINDING PROTEIN APPA"/>
    <property type="match status" value="1"/>
</dbReference>
<dbReference type="OrthoDB" id="9772924at2"/>
<dbReference type="Pfam" id="PF00496">
    <property type="entry name" value="SBP_bac_5"/>
    <property type="match status" value="1"/>
</dbReference>
<dbReference type="RefSeq" id="WP_091732283.1">
    <property type="nucleotide sequence ID" value="NZ_FNQE01000035.1"/>
</dbReference>
<evidence type="ECO:0000313" key="7">
    <source>
        <dbReference type="Proteomes" id="UP000198625"/>
    </source>
</evidence>
<gene>
    <name evidence="6" type="ORF">SAMN05660462_02683</name>
</gene>